<keyword evidence="2" id="KW-1185">Reference proteome</keyword>
<dbReference type="RefSeq" id="WP_172603864.1">
    <property type="nucleotide sequence ID" value="NZ_AP019368.1"/>
</dbReference>
<dbReference type="KEGG" id="sbf:JCM31447_18220"/>
<name>A0A4P2VNY7_FLUSA</name>
<gene>
    <name evidence="1" type="ORF">JCM31447_18220</name>
</gene>
<organism evidence="1 2">
    <name type="scientific">Fluviispira sanaruensis</name>
    <dbReference type="NCBI Taxonomy" id="2493639"/>
    <lineage>
        <taxon>Bacteria</taxon>
        <taxon>Pseudomonadati</taxon>
        <taxon>Bdellovibrionota</taxon>
        <taxon>Oligoflexia</taxon>
        <taxon>Silvanigrellales</taxon>
        <taxon>Silvanigrellaceae</taxon>
        <taxon>Fluviispira</taxon>
    </lineage>
</organism>
<evidence type="ECO:0000313" key="2">
    <source>
        <dbReference type="Proteomes" id="UP000291236"/>
    </source>
</evidence>
<protein>
    <submittedName>
        <fullName evidence="1">Uncharacterized protein</fullName>
    </submittedName>
</protein>
<dbReference type="Proteomes" id="UP000291236">
    <property type="component" value="Chromosome"/>
</dbReference>
<accession>A0A4P2VNY7</accession>
<reference evidence="1 2" key="1">
    <citation type="submission" date="2018-12" db="EMBL/GenBank/DDBJ databases">
        <title>Rubrispira sanarue gen. nov., sp., nov., a member of the order Silvanigrellales, isolated from a brackish lake in Hamamatsu Japan.</title>
        <authorList>
            <person name="Maejima Y."/>
            <person name="Iino T."/>
            <person name="Muraguchi Y."/>
            <person name="Fukuda K."/>
            <person name="Nojiri H."/>
            <person name="Ohkuma M."/>
            <person name="Moriuchi R."/>
            <person name="Dohra H."/>
            <person name="Kimbara K."/>
            <person name="Shintani M."/>
        </authorList>
    </citation>
    <scope>NUCLEOTIDE SEQUENCE [LARGE SCALE GENOMIC DNA]</scope>
    <source>
        <strain evidence="1 2">RF1110005</strain>
    </source>
</reference>
<evidence type="ECO:0000313" key="1">
    <source>
        <dbReference type="EMBL" id="BBH53379.1"/>
    </source>
</evidence>
<dbReference type="AlphaFoldDB" id="A0A4P2VNY7"/>
<sequence length="55" mass="6426">MKIKKLYKNFLILFVILITKGIYAENIAKYINNNAALIDQKGVFDENFEIMELSK</sequence>
<dbReference type="EMBL" id="AP019368">
    <property type="protein sequence ID" value="BBH53379.1"/>
    <property type="molecule type" value="Genomic_DNA"/>
</dbReference>
<proteinExistence type="predicted"/>